<evidence type="ECO:0000259" key="1">
    <source>
        <dbReference type="Pfam" id="PF02954"/>
    </source>
</evidence>
<dbReference type="Gene3D" id="1.10.10.60">
    <property type="entry name" value="Homeodomain-like"/>
    <property type="match status" value="1"/>
</dbReference>
<dbReference type="SUPFAM" id="SSF46689">
    <property type="entry name" value="Homeodomain-like"/>
    <property type="match status" value="1"/>
</dbReference>
<comment type="caution">
    <text evidence="2">The sequence shown here is derived from an EMBL/GenBank/DDBJ whole genome shotgun (WGS) entry which is preliminary data.</text>
</comment>
<dbReference type="PRINTS" id="PR01590">
    <property type="entry name" value="HTHFIS"/>
</dbReference>
<gene>
    <name evidence="2" type="ORF">K1F36_18335</name>
</gene>
<dbReference type="Pfam" id="PF02954">
    <property type="entry name" value="HTH_8"/>
    <property type="match status" value="1"/>
</dbReference>
<evidence type="ECO:0000313" key="3">
    <source>
        <dbReference type="Proteomes" id="UP001196136"/>
    </source>
</evidence>
<feature type="non-terminal residue" evidence="2">
    <location>
        <position position="1"/>
    </location>
</feature>
<reference evidence="2 3" key="1">
    <citation type="submission" date="2021-08" db="EMBL/GenBank/DDBJ databases">
        <title>Muricauda profundi sp. nov., a marine bacterium isolated from deep seawater of the Mariana Trench.</title>
        <authorList>
            <person name="Wei Y."/>
        </authorList>
    </citation>
    <scope>NUCLEOTIDE SEQUENCE [LARGE SCALE GENOMIC DNA]</scope>
    <source>
        <strain evidence="2 3">W52</strain>
    </source>
</reference>
<dbReference type="InterPro" id="IPR009057">
    <property type="entry name" value="Homeodomain-like_sf"/>
</dbReference>
<dbReference type="InterPro" id="IPR002197">
    <property type="entry name" value="HTH_Fis"/>
</dbReference>
<dbReference type="Proteomes" id="UP001196136">
    <property type="component" value="Unassembled WGS sequence"/>
</dbReference>
<evidence type="ECO:0000313" key="2">
    <source>
        <dbReference type="EMBL" id="MBW8201785.1"/>
    </source>
</evidence>
<dbReference type="RefSeq" id="WP_313790087.1">
    <property type="nucleotide sequence ID" value="NZ_JAHZSV010000047.1"/>
</dbReference>
<protein>
    <submittedName>
        <fullName evidence="2">Sigma-54-dependent Fis family transcriptional regulator</fullName>
    </submittedName>
</protein>
<feature type="domain" description="DNA binding HTH" evidence="1">
    <location>
        <begin position="31"/>
        <end position="68"/>
    </location>
</feature>
<proteinExistence type="predicted"/>
<keyword evidence="3" id="KW-1185">Reference proteome</keyword>
<organism evidence="2 3">
    <name type="scientific">Flagellimonas abyssi</name>
    <dbReference type="NCBI Taxonomy" id="2864871"/>
    <lineage>
        <taxon>Bacteria</taxon>
        <taxon>Pseudomonadati</taxon>
        <taxon>Bacteroidota</taxon>
        <taxon>Flavobacteriia</taxon>
        <taxon>Flavobacteriales</taxon>
        <taxon>Flavobacteriaceae</taxon>
        <taxon>Flagellimonas</taxon>
    </lineage>
</organism>
<accession>A0ABS7EW77</accession>
<sequence length="69" mass="8079">VIMADGPIGVKDLPDFLKYEIEFPEEEPMPLRDMERQYIKRVLLYAEGNKTKAAKILKISRKTLRDKLD</sequence>
<name>A0ABS7EW77_9FLAO</name>
<dbReference type="EMBL" id="JAHZSV010000047">
    <property type="protein sequence ID" value="MBW8201785.1"/>
    <property type="molecule type" value="Genomic_DNA"/>
</dbReference>